<feature type="region of interest" description="Disordered" evidence="1">
    <location>
        <begin position="33"/>
        <end position="65"/>
    </location>
</feature>
<evidence type="ECO:0000256" key="1">
    <source>
        <dbReference type="SAM" id="MobiDB-lite"/>
    </source>
</evidence>
<comment type="caution">
    <text evidence="2">The sequence shown here is derived from an EMBL/GenBank/DDBJ whole genome shotgun (WGS) entry which is preliminary data.</text>
</comment>
<organism evidence="2 3">
    <name type="scientific">Panicum miliaceum</name>
    <name type="common">Proso millet</name>
    <name type="synonym">Broomcorn millet</name>
    <dbReference type="NCBI Taxonomy" id="4540"/>
    <lineage>
        <taxon>Eukaryota</taxon>
        <taxon>Viridiplantae</taxon>
        <taxon>Streptophyta</taxon>
        <taxon>Embryophyta</taxon>
        <taxon>Tracheophyta</taxon>
        <taxon>Spermatophyta</taxon>
        <taxon>Magnoliopsida</taxon>
        <taxon>Liliopsida</taxon>
        <taxon>Poales</taxon>
        <taxon>Poaceae</taxon>
        <taxon>PACMAD clade</taxon>
        <taxon>Panicoideae</taxon>
        <taxon>Panicodae</taxon>
        <taxon>Paniceae</taxon>
        <taxon>Panicinae</taxon>
        <taxon>Panicum</taxon>
        <taxon>Panicum sect. Panicum</taxon>
    </lineage>
</organism>
<gene>
    <name evidence="2" type="ORF">C2845_PM13G17790</name>
</gene>
<protein>
    <submittedName>
        <fullName evidence="2">Uncharacterized protein</fullName>
    </submittedName>
</protein>
<evidence type="ECO:0000313" key="3">
    <source>
        <dbReference type="Proteomes" id="UP000275267"/>
    </source>
</evidence>
<sequence>MAKPKRKRQTLLSFYKKIEGTVGDLHVQGLDDLADQDQNPQSDGNTVLEVEDEAPSRQRSPKVQRLNSDASVLVVELDPDLRCRFNYR</sequence>
<dbReference type="AlphaFoldDB" id="A0A3L6RJL3"/>
<proteinExistence type="predicted"/>
<keyword evidence="3" id="KW-1185">Reference proteome</keyword>
<dbReference type="OrthoDB" id="596452at2759"/>
<accession>A0A3L6RJL3</accession>
<dbReference type="EMBL" id="PQIB02000008">
    <property type="protein sequence ID" value="RLN04714.1"/>
    <property type="molecule type" value="Genomic_DNA"/>
</dbReference>
<evidence type="ECO:0000313" key="2">
    <source>
        <dbReference type="EMBL" id="RLN04714.1"/>
    </source>
</evidence>
<reference evidence="3" key="1">
    <citation type="journal article" date="2019" name="Nat. Commun.">
        <title>The genome of broomcorn millet.</title>
        <authorList>
            <person name="Zou C."/>
            <person name="Miki D."/>
            <person name="Li D."/>
            <person name="Tang Q."/>
            <person name="Xiao L."/>
            <person name="Rajput S."/>
            <person name="Deng P."/>
            <person name="Jia W."/>
            <person name="Huang R."/>
            <person name="Zhang M."/>
            <person name="Sun Y."/>
            <person name="Hu J."/>
            <person name="Fu X."/>
            <person name="Schnable P.S."/>
            <person name="Li F."/>
            <person name="Zhang H."/>
            <person name="Feng B."/>
            <person name="Zhu X."/>
            <person name="Liu R."/>
            <person name="Schnable J.C."/>
            <person name="Zhu J.-K."/>
            <person name="Zhang H."/>
        </authorList>
    </citation>
    <scope>NUCLEOTIDE SEQUENCE [LARGE SCALE GENOMIC DNA]</scope>
</reference>
<feature type="compositionally biased region" description="Polar residues" evidence="1">
    <location>
        <begin position="36"/>
        <end position="45"/>
    </location>
</feature>
<name>A0A3L6RJL3_PANMI</name>
<dbReference type="Proteomes" id="UP000275267">
    <property type="component" value="Unassembled WGS sequence"/>
</dbReference>